<protein>
    <submittedName>
        <fullName evidence="1">Uncharacterized protein</fullName>
    </submittedName>
</protein>
<reference evidence="1 2" key="1">
    <citation type="journal article" date="2022" name="Hortic Res">
        <title>A haplotype resolved chromosomal level avocado genome allows analysis of novel avocado genes.</title>
        <authorList>
            <person name="Nath O."/>
            <person name="Fletcher S.J."/>
            <person name="Hayward A."/>
            <person name="Shaw L.M."/>
            <person name="Masouleh A.K."/>
            <person name="Furtado A."/>
            <person name="Henry R.J."/>
            <person name="Mitter N."/>
        </authorList>
    </citation>
    <scope>NUCLEOTIDE SEQUENCE [LARGE SCALE GENOMIC DNA]</scope>
    <source>
        <strain evidence="2">cv. Hass</strain>
    </source>
</reference>
<accession>A0ACC2MGJ5</accession>
<name>A0ACC2MGJ5_PERAE</name>
<dbReference type="EMBL" id="CM056810">
    <property type="protein sequence ID" value="KAJ8644466.1"/>
    <property type="molecule type" value="Genomic_DNA"/>
</dbReference>
<organism evidence="1 2">
    <name type="scientific">Persea americana</name>
    <name type="common">Avocado</name>
    <dbReference type="NCBI Taxonomy" id="3435"/>
    <lineage>
        <taxon>Eukaryota</taxon>
        <taxon>Viridiplantae</taxon>
        <taxon>Streptophyta</taxon>
        <taxon>Embryophyta</taxon>
        <taxon>Tracheophyta</taxon>
        <taxon>Spermatophyta</taxon>
        <taxon>Magnoliopsida</taxon>
        <taxon>Magnoliidae</taxon>
        <taxon>Laurales</taxon>
        <taxon>Lauraceae</taxon>
        <taxon>Persea</taxon>
    </lineage>
</organism>
<sequence length="129" mass="13835">MDPPINNKAVLTGVLLITINVKVGNLEPFAHSSETLDQSFKTSLTQTKVVVDSDNTTSPGSSVVPTFGVEEASMVSEIAHPFAAMIIILPSTKMQATMDETTQAFDLEARVASSRAANLLEEQPEIIMD</sequence>
<evidence type="ECO:0000313" key="1">
    <source>
        <dbReference type="EMBL" id="KAJ8644466.1"/>
    </source>
</evidence>
<comment type="caution">
    <text evidence="1">The sequence shown here is derived from an EMBL/GenBank/DDBJ whole genome shotgun (WGS) entry which is preliminary data.</text>
</comment>
<evidence type="ECO:0000313" key="2">
    <source>
        <dbReference type="Proteomes" id="UP001234297"/>
    </source>
</evidence>
<dbReference type="Proteomes" id="UP001234297">
    <property type="component" value="Chromosome 2"/>
</dbReference>
<keyword evidence="2" id="KW-1185">Reference proteome</keyword>
<proteinExistence type="predicted"/>
<gene>
    <name evidence="1" type="ORF">MRB53_006214</name>
</gene>